<name>A0A081AZE3_PHYNI</name>
<protein>
    <recommendedName>
        <fullName evidence="3">ISXO2-like transposase domain-containing protein</fullName>
    </recommendedName>
</protein>
<gene>
    <name evidence="1" type="ORF">F444_01824</name>
</gene>
<organism evidence="1 2">
    <name type="scientific">Phytophthora nicotianae P1976</name>
    <dbReference type="NCBI Taxonomy" id="1317066"/>
    <lineage>
        <taxon>Eukaryota</taxon>
        <taxon>Sar</taxon>
        <taxon>Stramenopiles</taxon>
        <taxon>Oomycota</taxon>
        <taxon>Peronosporomycetes</taxon>
        <taxon>Peronosporales</taxon>
        <taxon>Peronosporaceae</taxon>
        <taxon>Phytophthora</taxon>
    </lineage>
</organism>
<sequence>MATPNPYQYHVDDMSLFAIDKVMEVTCDEARCVDWCIQVGLIDKAKTCPACSLPMRLSLVRKRWRCCRRKQHAEGKEISLSMLTSSFFNEAKIKICTAVRLLAAWCMRLPQANAAELAGVSEDTVQYWYACCRSTCSKELLKSEFKVVLAKLSRSTRQVSQKKQKYRRGRHYEEFWLFGGVERGTGRWFGRVVYDKRTKPTLLPIIKRFISPGTHT</sequence>
<dbReference type="OrthoDB" id="88721at2759"/>
<dbReference type="InterPro" id="IPR053164">
    <property type="entry name" value="IS1016-like_transposase"/>
</dbReference>
<dbReference type="AlphaFoldDB" id="A0A081AZE3"/>
<dbReference type="Proteomes" id="UP000028582">
    <property type="component" value="Unassembled WGS sequence"/>
</dbReference>
<dbReference type="PANTHER" id="PTHR47163">
    <property type="entry name" value="DDE_TNP_IS1595 DOMAIN-CONTAINING PROTEIN"/>
    <property type="match status" value="1"/>
</dbReference>
<evidence type="ECO:0008006" key="3">
    <source>
        <dbReference type="Google" id="ProtNLM"/>
    </source>
</evidence>
<comment type="caution">
    <text evidence="1">The sequence shown here is derived from an EMBL/GenBank/DDBJ whole genome shotgun (WGS) entry which is preliminary data.</text>
</comment>
<accession>A0A081AZE3</accession>
<reference evidence="1 2" key="1">
    <citation type="submission" date="2013-11" db="EMBL/GenBank/DDBJ databases">
        <title>The Genome Sequence of Phytophthora parasitica P1976.</title>
        <authorList>
            <consortium name="The Broad Institute Genomics Platform"/>
            <person name="Russ C."/>
            <person name="Tyler B."/>
            <person name="Panabieres F."/>
            <person name="Shan W."/>
            <person name="Tripathy S."/>
            <person name="Grunwald N."/>
            <person name="Machado M."/>
            <person name="Johnson C.S."/>
            <person name="Walker B."/>
            <person name="Young S."/>
            <person name="Zeng Q."/>
            <person name="Gargeya S."/>
            <person name="Fitzgerald M."/>
            <person name="Haas B."/>
            <person name="Abouelleil A."/>
            <person name="Allen A.W."/>
            <person name="Alvarado L."/>
            <person name="Arachchi H.M."/>
            <person name="Berlin A.M."/>
            <person name="Chapman S.B."/>
            <person name="Gainer-Dewar J."/>
            <person name="Goldberg J."/>
            <person name="Griggs A."/>
            <person name="Gujja S."/>
            <person name="Hansen M."/>
            <person name="Howarth C."/>
            <person name="Imamovic A."/>
            <person name="Ireland A."/>
            <person name="Larimer J."/>
            <person name="McCowan C."/>
            <person name="Murphy C."/>
            <person name="Pearson M."/>
            <person name="Poon T.W."/>
            <person name="Priest M."/>
            <person name="Roberts A."/>
            <person name="Saif S."/>
            <person name="Shea T."/>
            <person name="Sisk P."/>
            <person name="Sykes S."/>
            <person name="Wortman J."/>
            <person name="Nusbaum C."/>
            <person name="Birren B."/>
        </authorList>
    </citation>
    <scope>NUCLEOTIDE SEQUENCE [LARGE SCALE GENOMIC DNA]</scope>
    <source>
        <strain evidence="1 2">P1976</strain>
    </source>
</reference>
<proteinExistence type="predicted"/>
<evidence type="ECO:0000313" key="2">
    <source>
        <dbReference type="Proteomes" id="UP000028582"/>
    </source>
</evidence>
<evidence type="ECO:0000313" key="1">
    <source>
        <dbReference type="EMBL" id="ETO84254.1"/>
    </source>
</evidence>
<dbReference type="EMBL" id="ANJA01000343">
    <property type="protein sequence ID" value="ETO84254.1"/>
    <property type="molecule type" value="Genomic_DNA"/>
</dbReference>
<dbReference type="PANTHER" id="PTHR47163:SF2">
    <property type="entry name" value="SI:DKEY-17M8.2"/>
    <property type="match status" value="1"/>
</dbReference>